<evidence type="ECO:0000256" key="1">
    <source>
        <dbReference type="ARBA" id="ARBA00010556"/>
    </source>
</evidence>
<sequence length="1996" mass="223138">MHHHVWLVIILILGLAAASAAAPAGSWKDGWQEVEKAKQDGLPKTAVEKLEPIIAGALTAKDHVQAARAICEKIVLEGNIQGNKAEEKITRLQAEIGKLPTDMKPLLQLVLARWYWHYFQQNNWRFLNRTATAGVDEKDFTTWDLPRLFARIGSLYDEALKDEAALQKVPIAAWKDFLQAGNQPDELRPTLFDFFIHQALEFYTSGEQASAMPQDAFEIEADSPALGSAAAFIAWQPATTDTASPKYKALRLYQRVLTFHLERGNAEAAFDADLHRLAWANAVAVGDTAGDRFLAQLEALAAQRADSPLSAMAQFMAAQHWLARGQPAKAHALATVGMKRFPSSDGGVNCANLVRQIEAKQLEIQTERVSGQPRAQVIIDYTNIERLHFRLVAQNVKNLFRKERYNPSYPDWEDLRAATRQPAAREWTVTLPPTQEFRSQRHVIELPEVPAGYYYLLASWKKDFSEDSNALRAAPVWVSSLGLIMRNRWGRLEGLVVGNGTGEPIAGAAIEAQLYRHDQGWRVASSTTTKSDGTFTLPTISDSVFVVVKHGGEVLVDTQAMYAHQPGTPSPGYAVVFFTDRGIYRPGQTIHFKGIVVHVDQENDRYEIEPNRRLEVAFQDPNGLEIARTTVTSNAFGSFSGSFTAPTGRLTGEMQIVSYSPPGSTMIRVEEYKRPKFKVALEVPGEGGKLGEPVTIKGEAMSYTGAPIDGATVKYRVVRQAQLPPWCWWRWLAPEASQEIAHGVATTDQQGRFTITFPARPDRSIPEKDQPIFTFTVSADVTDGSGETRSQSQAIRIGYTALDLGLSVPGWPQAGQPLSVAVNTATLDGKGIPAAGSILVHALKQPATPVRPSYEERPSAERPDLSKPAMWEEGQVVAEETFQTSVDGTTSVKFTLPAGAYRVVATSRDRFNKPVTSKADLVVVDPAASRLGVKVPFLLRVQNPTVEVGGTFRALWGTGYDKGRAFIEVEHRRQLVQAFWTAPHATQHFLEIPVKEEMRGGFTVRVTQVRENRAYQETVRVNVPWSNKDLQLTLGHFTSKLAPGQKETWTLSLSGPEAERKAIELVAGLYDASLDAFMPFAWVNRFSFFRQDHSQCEQHFANQLIGAQELSDNWNPNYSFITRTYHQLPQNLIVNFMGYEFLRYKGLSRRDLADDNFAGGPVPQMALPPAPMASVMAPTESASLEGRAEAKADREMSEKDAGTSRGPGAAGAGKPAPTGPDLDKVATRTNLQETAFFFPHLTVDDKGTVTMTFTMPEALTTWKFQAFAHGLKCQSGGLTAETVTQKDLMVQPNPPRFLREGDELFFTAKVTNLSDAVQKGKVRLSLRDPATDRVRDAEFGLTQPDLPFEVPARESRSFAWRLQVPDGPGLVTYKVIGATDQLSDGEEAILPILSRRIFVTESIPLHIKGPGTKEVKFDKLIGSARSDSLVTEALTVQVTSNPAWYAVQALPYLMEFPHECSEQLFNRFYANTLARHIARSDPKIRKVFDAWKAEEALGGKTLLSNLEKNEQLKSVVLLETPWVRQARSETEARRNLGVLFDDNRLIREMDNARDRLAKMQLADGSWPWFPGGRGDPFITLYIVTGFGRLRHLGTDVETDLALRALNHLDRWIDQTYRDILKYSKKDENHLSTTIALYLYGRSFFLKDRPIPRQAKEAVDYFLGQAKTYWLQLANRMSQGHLALGLSRFGDAETARKIVASLKERSVTDEELGRFWRDTERSWWWYRAPIETQAIMIEAFDEVGKDAEAVEECKVWLLKQKQTQDWKTTKATADAIYALLLKGANLLASDRLVKVSLGGTEVRPEKVETGTGFYEKRYDGASVKPEMGQVVLTKEDAGIAWGGLHWQYLEDMSKVTPHETNLKLKKTIFIKTDAKSGKVLTPVRGKVKVGDLLTVRIELRTDRDMEYVHMKDQRGSGLEPVDVLSMYKYQDGLAYYQSTRDTASHFYIDYLPKGTYVFEYDLRIQHKGRYQTGMTEIQCMYAPEFNSNSESFVLEVE</sequence>
<dbReference type="GO" id="GO:0004866">
    <property type="term" value="F:endopeptidase inhibitor activity"/>
    <property type="evidence" value="ECO:0007669"/>
    <property type="project" value="InterPro"/>
</dbReference>
<evidence type="ECO:0000259" key="4">
    <source>
        <dbReference type="SMART" id="SM01360"/>
    </source>
</evidence>
<organism evidence="5 6">
    <name type="scientific">Candidatus Ozemobacter sibiricus</name>
    <dbReference type="NCBI Taxonomy" id="2268124"/>
    <lineage>
        <taxon>Bacteria</taxon>
        <taxon>Candidatus Ozemobacteria</taxon>
        <taxon>Candidatus Ozemobacterales</taxon>
        <taxon>Candidatus Ozemobacteraceae</taxon>
        <taxon>Candidatus Ozemobacter</taxon>
    </lineage>
</organism>
<feature type="region of interest" description="Disordered" evidence="2">
    <location>
        <begin position="1175"/>
        <end position="1224"/>
    </location>
</feature>
<dbReference type="SMART" id="SM01360">
    <property type="entry name" value="A2M"/>
    <property type="match status" value="1"/>
</dbReference>
<feature type="compositionally biased region" description="Basic and acidic residues" evidence="2">
    <location>
        <begin position="1186"/>
        <end position="1202"/>
    </location>
</feature>
<name>A0A367ZJS1_9BACT</name>
<dbReference type="InterPro" id="IPR051802">
    <property type="entry name" value="YfhM-like"/>
</dbReference>
<feature type="chain" id="PRO_5016587134" evidence="3">
    <location>
        <begin position="21"/>
        <end position="1996"/>
    </location>
</feature>
<dbReference type="InterPro" id="IPR008930">
    <property type="entry name" value="Terpenoid_cyclase/PrenylTrfase"/>
</dbReference>
<evidence type="ECO:0000313" key="5">
    <source>
        <dbReference type="EMBL" id="RCK78346.1"/>
    </source>
</evidence>
<dbReference type="Pfam" id="PF00207">
    <property type="entry name" value="A2M"/>
    <property type="match status" value="1"/>
</dbReference>
<gene>
    <name evidence="5" type="ORF">OZSIB_1588</name>
</gene>
<keyword evidence="3" id="KW-0732">Signal</keyword>
<proteinExistence type="inferred from homology"/>
<dbReference type="SUPFAM" id="SSF48239">
    <property type="entry name" value="Terpenoid cyclases/Protein prenyltransferases"/>
    <property type="match status" value="1"/>
</dbReference>
<dbReference type="Gene3D" id="2.60.40.1930">
    <property type="match status" value="1"/>
</dbReference>
<dbReference type="Gene3D" id="1.50.10.20">
    <property type="match status" value="1"/>
</dbReference>
<dbReference type="InterPro" id="IPR041246">
    <property type="entry name" value="Bact_MG10"/>
</dbReference>
<evidence type="ECO:0000313" key="6">
    <source>
        <dbReference type="Proteomes" id="UP000252355"/>
    </source>
</evidence>
<dbReference type="PANTHER" id="PTHR40094:SF1">
    <property type="entry name" value="UBIQUITIN DOMAIN-CONTAINING PROTEIN"/>
    <property type="match status" value="1"/>
</dbReference>
<feature type="domain" description="Alpha-2-macroglobulin" evidence="4">
    <location>
        <begin position="1234"/>
        <end position="1324"/>
    </location>
</feature>
<dbReference type="InterPro" id="IPR002890">
    <property type="entry name" value="MG2"/>
</dbReference>
<comment type="similarity">
    <text evidence="1">Belongs to the protease inhibitor I39 (alpha-2-macroglobulin) family. Bacterial alpha-2-macroglobulin subfamily.</text>
</comment>
<comment type="caution">
    <text evidence="5">The sequence shown here is derived from an EMBL/GenBank/DDBJ whole genome shotgun (WGS) entry which is preliminary data.</text>
</comment>
<dbReference type="InterPro" id="IPR001599">
    <property type="entry name" value="Macroglobln_a2"/>
</dbReference>
<evidence type="ECO:0000256" key="3">
    <source>
        <dbReference type="SAM" id="SignalP"/>
    </source>
</evidence>
<dbReference type="EMBL" id="QOQW01000024">
    <property type="protein sequence ID" value="RCK78346.1"/>
    <property type="molecule type" value="Genomic_DNA"/>
</dbReference>
<dbReference type="Proteomes" id="UP000252355">
    <property type="component" value="Unassembled WGS sequence"/>
</dbReference>
<dbReference type="PANTHER" id="PTHR40094">
    <property type="entry name" value="ALPHA-2-MACROGLOBULIN HOMOLOG"/>
    <property type="match status" value="1"/>
</dbReference>
<dbReference type="Pfam" id="PF17973">
    <property type="entry name" value="bMG10"/>
    <property type="match status" value="1"/>
</dbReference>
<accession>A0A367ZJS1</accession>
<dbReference type="Pfam" id="PF01835">
    <property type="entry name" value="MG2"/>
    <property type="match status" value="1"/>
</dbReference>
<feature type="signal peptide" evidence="3">
    <location>
        <begin position="1"/>
        <end position="20"/>
    </location>
</feature>
<evidence type="ECO:0000256" key="2">
    <source>
        <dbReference type="SAM" id="MobiDB-lite"/>
    </source>
</evidence>
<protein>
    <submittedName>
        <fullName evidence="5">Alpha-2-macroglobulin domain protein</fullName>
    </submittedName>
</protein>
<reference evidence="5 6" key="1">
    <citation type="submission" date="2018-05" db="EMBL/GenBank/DDBJ databases">
        <title>A metagenomic window into the 2 km-deep terrestrial subsurface aquifer revealed taxonomically and functionally diverse microbial community comprising novel uncultured bacterial lineages.</title>
        <authorList>
            <person name="Kadnikov V.V."/>
            <person name="Mardanov A.V."/>
            <person name="Beletsky A.V."/>
            <person name="Banks D."/>
            <person name="Pimenov N.V."/>
            <person name="Frank Y.A."/>
            <person name="Karnachuk O.V."/>
            <person name="Ravin N.V."/>
        </authorList>
    </citation>
    <scope>NUCLEOTIDE SEQUENCE [LARGE SCALE GENOMIC DNA]</scope>
    <source>
        <strain evidence="5">BY5</strain>
    </source>
</reference>